<comment type="similarity">
    <text evidence="5">Belongs to the SAT4 family.</text>
</comment>
<dbReference type="Pfam" id="PF20684">
    <property type="entry name" value="Fung_rhodopsin"/>
    <property type="match status" value="1"/>
</dbReference>
<name>A0ABR1QT05_9PEZI</name>
<feature type="region of interest" description="Disordered" evidence="6">
    <location>
        <begin position="272"/>
        <end position="299"/>
    </location>
</feature>
<feature type="domain" description="Rhodopsin" evidence="8">
    <location>
        <begin position="3"/>
        <end position="239"/>
    </location>
</feature>
<evidence type="ECO:0000256" key="3">
    <source>
        <dbReference type="ARBA" id="ARBA00022989"/>
    </source>
</evidence>
<keyword evidence="2 7" id="KW-0812">Transmembrane</keyword>
<dbReference type="InterPro" id="IPR052337">
    <property type="entry name" value="SAT4-like"/>
</dbReference>
<evidence type="ECO:0000256" key="4">
    <source>
        <dbReference type="ARBA" id="ARBA00023136"/>
    </source>
</evidence>
<protein>
    <recommendedName>
        <fullName evidence="8">Rhodopsin domain-containing protein</fullName>
    </recommendedName>
</protein>
<dbReference type="RefSeq" id="XP_066705201.1">
    <property type="nucleotide sequence ID" value="XM_066836308.1"/>
</dbReference>
<dbReference type="EMBL" id="JAQQWE010000001">
    <property type="protein sequence ID" value="KAK7965809.1"/>
    <property type="molecule type" value="Genomic_DNA"/>
</dbReference>
<dbReference type="PANTHER" id="PTHR33048:SF2">
    <property type="entry name" value="SRPK"/>
    <property type="match status" value="1"/>
</dbReference>
<sequence>MGRRLAADDILMLIAALLFIAETVLAYSVTAWWRGMANNGYDDEQRASYAKDPMMAWLIIAGSKTQIAGQNCYTAMLWTLKTAVCSFYSRLTHDLAGYKYRIRVAFGFIFVSWFTVHMTLMAGCFPFYKYWQFYPNPGNSCQAAVSKVFILTCFVLDVLTDAYLLSIPLPMLWRTDLPKPKKIALSVVFSGAAFVMVAALLRCYFIMTDSKEGASQSGEWACRETFVAVVMSNLPVIWSCGRILLGPRGRLAGSLPSIGSWRSRGTDSNFATSALKDGSESSASPASTSTPGSSMLAGQRHRVLGAREGDWHEIRRSEIPRVFGVEQPLRAAALLCAEDVFVSQQQDEAPGERAQTMYRLHWGLMAVT</sequence>
<evidence type="ECO:0000256" key="2">
    <source>
        <dbReference type="ARBA" id="ARBA00022692"/>
    </source>
</evidence>
<dbReference type="GeneID" id="92069370"/>
<feature type="compositionally biased region" description="Low complexity" evidence="6">
    <location>
        <begin position="280"/>
        <end position="294"/>
    </location>
</feature>
<keyword evidence="10" id="KW-1185">Reference proteome</keyword>
<dbReference type="Proteomes" id="UP001391051">
    <property type="component" value="Unassembled WGS sequence"/>
</dbReference>
<evidence type="ECO:0000259" key="8">
    <source>
        <dbReference type="Pfam" id="PF20684"/>
    </source>
</evidence>
<comment type="subcellular location">
    <subcellularLocation>
        <location evidence="1">Membrane</location>
        <topology evidence="1">Multi-pass membrane protein</topology>
    </subcellularLocation>
</comment>
<gene>
    <name evidence="9" type="ORF">PG986_000086</name>
</gene>
<dbReference type="InterPro" id="IPR049326">
    <property type="entry name" value="Rhodopsin_dom_fungi"/>
</dbReference>
<feature type="transmembrane region" description="Helical" evidence="7">
    <location>
        <begin position="148"/>
        <end position="171"/>
    </location>
</feature>
<keyword evidence="4 7" id="KW-0472">Membrane</keyword>
<accession>A0ABR1QT05</accession>
<evidence type="ECO:0000256" key="6">
    <source>
        <dbReference type="SAM" id="MobiDB-lite"/>
    </source>
</evidence>
<evidence type="ECO:0000256" key="5">
    <source>
        <dbReference type="ARBA" id="ARBA00038359"/>
    </source>
</evidence>
<proteinExistence type="inferred from homology"/>
<feature type="transmembrane region" description="Helical" evidence="7">
    <location>
        <begin position="183"/>
        <end position="207"/>
    </location>
</feature>
<dbReference type="PANTHER" id="PTHR33048">
    <property type="entry name" value="PTH11-LIKE INTEGRAL MEMBRANE PROTEIN (AFU_ORTHOLOGUE AFUA_5G11245)"/>
    <property type="match status" value="1"/>
</dbReference>
<evidence type="ECO:0000256" key="7">
    <source>
        <dbReference type="SAM" id="Phobius"/>
    </source>
</evidence>
<feature type="transmembrane region" description="Helical" evidence="7">
    <location>
        <begin position="104"/>
        <end position="128"/>
    </location>
</feature>
<evidence type="ECO:0000256" key="1">
    <source>
        <dbReference type="ARBA" id="ARBA00004141"/>
    </source>
</evidence>
<organism evidence="9 10">
    <name type="scientific">Apiospora aurea</name>
    <dbReference type="NCBI Taxonomy" id="335848"/>
    <lineage>
        <taxon>Eukaryota</taxon>
        <taxon>Fungi</taxon>
        <taxon>Dikarya</taxon>
        <taxon>Ascomycota</taxon>
        <taxon>Pezizomycotina</taxon>
        <taxon>Sordariomycetes</taxon>
        <taxon>Xylariomycetidae</taxon>
        <taxon>Amphisphaeriales</taxon>
        <taxon>Apiosporaceae</taxon>
        <taxon>Apiospora</taxon>
    </lineage>
</organism>
<evidence type="ECO:0000313" key="10">
    <source>
        <dbReference type="Proteomes" id="UP001391051"/>
    </source>
</evidence>
<evidence type="ECO:0000313" key="9">
    <source>
        <dbReference type="EMBL" id="KAK7965809.1"/>
    </source>
</evidence>
<keyword evidence="3 7" id="KW-1133">Transmembrane helix</keyword>
<reference evidence="9 10" key="1">
    <citation type="submission" date="2023-01" db="EMBL/GenBank/DDBJ databases">
        <title>Analysis of 21 Apiospora genomes using comparative genomics revels a genus with tremendous synthesis potential of carbohydrate active enzymes and secondary metabolites.</title>
        <authorList>
            <person name="Sorensen T."/>
        </authorList>
    </citation>
    <scope>NUCLEOTIDE SEQUENCE [LARGE SCALE GENOMIC DNA]</scope>
    <source>
        <strain evidence="9 10">CBS 24483</strain>
    </source>
</reference>
<comment type="caution">
    <text evidence="9">The sequence shown here is derived from an EMBL/GenBank/DDBJ whole genome shotgun (WGS) entry which is preliminary data.</text>
</comment>